<dbReference type="Gene3D" id="3.40.50.300">
    <property type="entry name" value="P-loop containing nucleotide triphosphate hydrolases"/>
    <property type="match status" value="1"/>
</dbReference>
<comment type="caution">
    <text evidence="18">The sequence shown here is derived from an EMBL/GenBank/DDBJ whole genome shotgun (WGS) entry which is preliminary data.</text>
</comment>
<evidence type="ECO:0000256" key="12">
    <source>
        <dbReference type="ARBA" id="ARBA00022741"/>
    </source>
</evidence>
<comment type="catalytic activity">
    <reaction evidence="2">
        <text>adenosylcob(III)inamide phosphate + GTP + H(+) = adenosylcob(III)inamide-GDP + diphosphate</text>
        <dbReference type="Rhea" id="RHEA:22712"/>
        <dbReference type="ChEBI" id="CHEBI:15378"/>
        <dbReference type="ChEBI" id="CHEBI:33019"/>
        <dbReference type="ChEBI" id="CHEBI:37565"/>
        <dbReference type="ChEBI" id="CHEBI:58502"/>
        <dbReference type="ChEBI" id="CHEBI:60487"/>
        <dbReference type="EC" id="2.7.7.62"/>
    </reaction>
</comment>
<evidence type="ECO:0000256" key="5">
    <source>
        <dbReference type="ARBA" id="ARBA00004692"/>
    </source>
</evidence>
<evidence type="ECO:0000313" key="19">
    <source>
        <dbReference type="Proteomes" id="UP000641514"/>
    </source>
</evidence>
<dbReference type="Proteomes" id="UP000641514">
    <property type="component" value="Unassembled WGS sequence"/>
</dbReference>
<evidence type="ECO:0000256" key="10">
    <source>
        <dbReference type="ARBA" id="ARBA00022573"/>
    </source>
</evidence>
<comment type="function">
    <text evidence="4">Catalyzes ATP-dependent phosphorylation of adenosylcobinamide and addition of GMP to adenosylcobinamide phosphate.</text>
</comment>
<evidence type="ECO:0000256" key="16">
    <source>
        <dbReference type="ARBA" id="ARBA00029570"/>
    </source>
</evidence>
<evidence type="ECO:0000313" key="18">
    <source>
        <dbReference type="EMBL" id="GGC71323.1"/>
    </source>
</evidence>
<comment type="pathway">
    <text evidence="5">Cofactor biosynthesis; adenosylcobalamin biosynthesis; adenosylcobalamin from cob(II)yrinate a,c-diamide: step 6/7.</text>
</comment>
<evidence type="ECO:0000256" key="8">
    <source>
        <dbReference type="ARBA" id="ARBA00012016"/>
    </source>
</evidence>
<keyword evidence="11" id="KW-0808">Transferase</keyword>
<keyword evidence="13" id="KW-0418">Kinase</keyword>
<reference evidence="18" key="2">
    <citation type="submission" date="2020-09" db="EMBL/GenBank/DDBJ databases">
        <authorList>
            <person name="Sun Q."/>
            <person name="Zhou Y."/>
        </authorList>
    </citation>
    <scope>NUCLEOTIDE SEQUENCE</scope>
    <source>
        <strain evidence="18">CGMCC 1.15478</strain>
    </source>
</reference>
<evidence type="ECO:0000256" key="14">
    <source>
        <dbReference type="ARBA" id="ARBA00022840"/>
    </source>
</evidence>
<keyword evidence="12" id="KW-0547">Nucleotide-binding</keyword>
<dbReference type="PANTHER" id="PTHR34848:SF1">
    <property type="entry name" value="BIFUNCTIONAL ADENOSYLCOBALAMIN BIOSYNTHESIS PROTEIN COBU"/>
    <property type="match status" value="1"/>
</dbReference>
<reference evidence="18" key="1">
    <citation type="journal article" date="2014" name="Int. J. Syst. Evol. Microbiol.">
        <title>Complete genome sequence of Corynebacterium casei LMG S-19264T (=DSM 44701T), isolated from a smear-ripened cheese.</title>
        <authorList>
            <consortium name="US DOE Joint Genome Institute (JGI-PGF)"/>
            <person name="Walter F."/>
            <person name="Albersmeier A."/>
            <person name="Kalinowski J."/>
            <person name="Ruckert C."/>
        </authorList>
    </citation>
    <scope>NUCLEOTIDE SEQUENCE</scope>
    <source>
        <strain evidence="18">CGMCC 1.15478</strain>
    </source>
</reference>
<name>A0A916UFL2_9ACTN</name>
<keyword evidence="10" id="KW-0169">Cobalamin biosynthesis</keyword>
<evidence type="ECO:0000256" key="2">
    <source>
        <dbReference type="ARBA" id="ARBA00000711"/>
    </source>
</evidence>
<accession>A0A916UFL2</accession>
<dbReference type="EMBL" id="BMJH01000003">
    <property type="protein sequence ID" value="GGC71323.1"/>
    <property type="molecule type" value="Genomic_DNA"/>
</dbReference>
<dbReference type="InterPro" id="IPR003203">
    <property type="entry name" value="CobU/CobP"/>
</dbReference>
<keyword evidence="14" id="KW-0067">ATP-binding</keyword>
<dbReference type="GO" id="GO:0005525">
    <property type="term" value="F:GTP binding"/>
    <property type="evidence" value="ECO:0007669"/>
    <property type="project" value="UniProtKB-KW"/>
</dbReference>
<keyword evidence="19" id="KW-1185">Reference proteome</keyword>
<evidence type="ECO:0000256" key="15">
    <source>
        <dbReference type="ARBA" id="ARBA00023134"/>
    </source>
</evidence>
<gene>
    <name evidence="18" type="ORF">GCM10011410_25350</name>
</gene>
<dbReference type="InterPro" id="IPR027417">
    <property type="entry name" value="P-loop_NTPase"/>
</dbReference>
<evidence type="ECO:0000256" key="1">
    <source>
        <dbReference type="ARBA" id="ARBA00000312"/>
    </source>
</evidence>
<comment type="similarity">
    <text evidence="7">Belongs to the CobU/CobP family.</text>
</comment>
<dbReference type="GO" id="GO:0005524">
    <property type="term" value="F:ATP binding"/>
    <property type="evidence" value="ECO:0007669"/>
    <property type="project" value="UniProtKB-KW"/>
</dbReference>
<dbReference type="AlphaFoldDB" id="A0A916UFL2"/>
<dbReference type="GO" id="GO:0043752">
    <property type="term" value="F:adenosylcobinamide kinase activity"/>
    <property type="evidence" value="ECO:0007669"/>
    <property type="project" value="UniProtKB-EC"/>
</dbReference>
<comment type="catalytic activity">
    <reaction evidence="1">
        <text>adenosylcob(III)inamide + ATP = adenosylcob(III)inamide phosphate + ADP + H(+)</text>
        <dbReference type="Rhea" id="RHEA:15769"/>
        <dbReference type="ChEBI" id="CHEBI:2480"/>
        <dbReference type="ChEBI" id="CHEBI:15378"/>
        <dbReference type="ChEBI" id="CHEBI:30616"/>
        <dbReference type="ChEBI" id="CHEBI:58502"/>
        <dbReference type="ChEBI" id="CHEBI:456216"/>
        <dbReference type="EC" id="2.7.1.156"/>
    </reaction>
</comment>
<comment type="pathway">
    <text evidence="6">Cofactor biosynthesis; adenosylcobalamin biosynthesis; adenosylcobalamin from cob(II)yrinate a,c-diamide: step 5/7.</text>
</comment>
<evidence type="ECO:0000256" key="7">
    <source>
        <dbReference type="ARBA" id="ARBA00007490"/>
    </source>
</evidence>
<dbReference type="Pfam" id="PF02283">
    <property type="entry name" value="CobU"/>
    <property type="match status" value="1"/>
</dbReference>
<evidence type="ECO:0000256" key="3">
    <source>
        <dbReference type="ARBA" id="ARBA00001522"/>
    </source>
</evidence>
<evidence type="ECO:0000256" key="9">
    <source>
        <dbReference type="ARBA" id="ARBA00012523"/>
    </source>
</evidence>
<evidence type="ECO:0000256" key="17">
    <source>
        <dbReference type="ARBA" id="ARBA00030571"/>
    </source>
</evidence>
<evidence type="ECO:0000256" key="11">
    <source>
        <dbReference type="ARBA" id="ARBA00022679"/>
    </source>
</evidence>
<dbReference type="SUPFAM" id="SSF52540">
    <property type="entry name" value="P-loop containing nucleoside triphosphate hydrolases"/>
    <property type="match status" value="1"/>
</dbReference>
<dbReference type="EC" id="2.7.1.156" evidence="8"/>
<sequence length="87" mass="9332">MSGAWDGHRAELVGRLDDLVSSVKNFTSPLVIVTPEVGLGIVPDTRAGRMFRDDIGVLNARIAEVCEKVVLVVAGISLPLKQVPPLR</sequence>
<dbReference type="GO" id="GO:0008820">
    <property type="term" value="F:cobinamide phosphate guanylyltransferase activity"/>
    <property type="evidence" value="ECO:0007669"/>
    <property type="project" value="UniProtKB-EC"/>
</dbReference>
<evidence type="ECO:0000256" key="6">
    <source>
        <dbReference type="ARBA" id="ARBA00005159"/>
    </source>
</evidence>
<comment type="catalytic activity">
    <reaction evidence="3">
        <text>adenosylcob(III)inamide + GTP = adenosylcob(III)inamide phosphate + GDP + H(+)</text>
        <dbReference type="Rhea" id="RHEA:15765"/>
        <dbReference type="ChEBI" id="CHEBI:2480"/>
        <dbReference type="ChEBI" id="CHEBI:15378"/>
        <dbReference type="ChEBI" id="CHEBI:37565"/>
        <dbReference type="ChEBI" id="CHEBI:58189"/>
        <dbReference type="ChEBI" id="CHEBI:58502"/>
        <dbReference type="EC" id="2.7.1.156"/>
    </reaction>
</comment>
<dbReference type="GO" id="GO:0009236">
    <property type="term" value="P:cobalamin biosynthetic process"/>
    <property type="evidence" value="ECO:0007669"/>
    <property type="project" value="UniProtKB-KW"/>
</dbReference>
<organism evidence="18 19">
    <name type="scientific">Hoyosella rhizosphaerae</name>
    <dbReference type="NCBI Taxonomy" id="1755582"/>
    <lineage>
        <taxon>Bacteria</taxon>
        <taxon>Bacillati</taxon>
        <taxon>Actinomycetota</taxon>
        <taxon>Actinomycetes</taxon>
        <taxon>Mycobacteriales</taxon>
        <taxon>Hoyosellaceae</taxon>
        <taxon>Hoyosella</taxon>
    </lineage>
</organism>
<proteinExistence type="inferred from homology"/>
<evidence type="ECO:0000256" key="4">
    <source>
        <dbReference type="ARBA" id="ARBA00003889"/>
    </source>
</evidence>
<dbReference type="EC" id="2.7.7.62" evidence="9"/>
<dbReference type="PANTHER" id="PTHR34848">
    <property type="match status" value="1"/>
</dbReference>
<evidence type="ECO:0000256" key="13">
    <source>
        <dbReference type="ARBA" id="ARBA00022777"/>
    </source>
</evidence>
<protein>
    <recommendedName>
        <fullName evidence="16">Adenosylcobinamide kinase</fullName>
        <ecNumber evidence="8">2.7.1.156</ecNumber>
        <ecNumber evidence="9">2.7.7.62</ecNumber>
    </recommendedName>
    <alternativeName>
        <fullName evidence="17">Adenosylcobinamide-phosphate guanylyltransferase</fullName>
    </alternativeName>
</protein>
<keyword evidence="15" id="KW-0342">GTP-binding</keyword>